<comment type="subcellular location">
    <subcellularLocation>
        <location evidence="1 9">Cell membrane</location>
        <topology evidence="1 9">Multi-pass membrane protein</topology>
    </subcellularLocation>
</comment>
<reference evidence="10 11" key="1">
    <citation type="submission" date="2018-04" db="EMBL/GenBank/DDBJ databases">
        <title>Genomic Encyclopedia of Type Strains, Phase IV (KMG-IV): sequencing the most valuable type-strain genomes for metagenomic binning, comparative biology and taxonomic classification.</title>
        <authorList>
            <person name="Goeker M."/>
        </authorList>
    </citation>
    <scope>NUCLEOTIDE SEQUENCE [LARGE SCALE GENOMIC DNA]</scope>
    <source>
        <strain evidence="10 11">DSM 20705</strain>
    </source>
</reference>
<dbReference type="AlphaFoldDB" id="A0A2U1E7A8"/>
<feature type="transmembrane region" description="Helical" evidence="9">
    <location>
        <begin position="246"/>
        <end position="268"/>
    </location>
</feature>
<evidence type="ECO:0000256" key="1">
    <source>
        <dbReference type="ARBA" id="ARBA00004651"/>
    </source>
</evidence>
<evidence type="ECO:0000256" key="4">
    <source>
        <dbReference type="ARBA" id="ARBA00022448"/>
    </source>
</evidence>
<keyword evidence="7 9" id="KW-1133">Transmembrane helix</keyword>
<keyword evidence="5 9" id="KW-1003">Cell membrane</keyword>
<dbReference type="InterPro" id="IPR003339">
    <property type="entry name" value="ABC/ECF_trnsptr_transmembrane"/>
</dbReference>
<evidence type="ECO:0000256" key="9">
    <source>
        <dbReference type="HAMAP-Rule" id="MF_01461"/>
    </source>
</evidence>
<dbReference type="PANTHER" id="PTHR34857:SF2">
    <property type="entry name" value="SLL0384 PROTEIN"/>
    <property type="match status" value="1"/>
</dbReference>
<name>A0A2U1E7A8_9FIRM</name>
<keyword evidence="11" id="KW-1185">Reference proteome</keyword>
<feature type="transmembrane region" description="Helical" evidence="9">
    <location>
        <begin position="108"/>
        <end position="128"/>
    </location>
</feature>
<protein>
    <recommendedName>
        <fullName evidence="3 9">Energy-coupling factor transporter transmembrane protein EcfT</fullName>
        <shortName evidence="9">ECF transporter T component EcfT</shortName>
    </recommendedName>
</protein>
<keyword evidence="6 9" id="KW-0812">Transmembrane</keyword>
<comment type="function">
    <text evidence="9">Transmembrane (T) component of an energy-coupling factor (ECF) ABC-transporter complex. Unlike classic ABC transporters this ECF transporter provides the energy necessary to transport a number of different substrates.</text>
</comment>
<evidence type="ECO:0000256" key="5">
    <source>
        <dbReference type="ARBA" id="ARBA00022475"/>
    </source>
</evidence>
<dbReference type="GO" id="GO:0005886">
    <property type="term" value="C:plasma membrane"/>
    <property type="evidence" value="ECO:0007669"/>
    <property type="project" value="UniProtKB-SubCell"/>
</dbReference>
<keyword evidence="8 9" id="KW-0472">Membrane</keyword>
<dbReference type="RefSeq" id="WP_116479528.1">
    <property type="nucleotide sequence ID" value="NZ_JBKYKF010000003.1"/>
</dbReference>
<keyword evidence="4 9" id="KW-0813">Transport</keyword>
<feature type="transmembrane region" description="Helical" evidence="9">
    <location>
        <begin position="26"/>
        <end position="53"/>
    </location>
</feature>
<dbReference type="EMBL" id="QEKV01000001">
    <property type="protein sequence ID" value="PVY95599.1"/>
    <property type="molecule type" value="Genomic_DNA"/>
</dbReference>
<dbReference type="CDD" id="cd16914">
    <property type="entry name" value="EcfT"/>
    <property type="match status" value="1"/>
</dbReference>
<comment type="caution">
    <text evidence="10">The sequence shown here is derived from an EMBL/GenBank/DDBJ whole genome shotgun (WGS) entry which is preliminary data.</text>
</comment>
<comment type="similarity">
    <text evidence="2 9">Belongs to the energy-coupling factor EcfT family.</text>
</comment>
<evidence type="ECO:0000256" key="2">
    <source>
        <dbReference type="ARBA" id="ARBA00005660"/>
    </source>
</evidence>
<evidence type="ECO:0000256" key="3">
    <source>
        <dbReference type="ARBA" id="ARBA00014042"/>
    </source>
</evidence>
<dbReference type="Proteomes" id="UP000245793">
    <property type="component" value="Unassembled WGS sequence"/>
</dbReference>
<gene>
    <name evidence="9" type="primary">ecfT</name>
    <name evidence="10" type="ORF">C7381_101125</name>
</gene>
<evidence type="ECO:0000313" key="11">
    <source>
        <dbReference type="Proteomes" id="UP000245793"/>
    </source>
</evidence>
<dbReference type="Pfam" id="PF02361">
    <property type="entry name" value="CbiQ"/>
    <property type="match status" value="1"/>
</dbReference>
<evidence type="ECO:0000256" key="7">
    <source>
        <dbReference type="ARBA" id="ARBA00022989"/>
    </source>
</evidence>
<dbReference type="PANTHER" id="PTHR34857">
    <property type="entry name" value="SLL0384 PROTEIN"/>
    <property type="match status" value="1"/>
</dbReference>
<feature type="transmembrane region" description="Helical" evidence="9">
    <location>
        <begin position="65"/>
        <end position="88"/>
    </location>
</feature>
<dbReference type="HAMAP" id="MF_01461">
    <property type="entry name" value="EcfT"/>
    <property type="match status" value="1"/>
</dbReference>
<sequence length="269" mass="30766">MMKDITIGQYFPGDSFVHKLDPRTKIILTFTYIFILFFVKTFTAYAFAFLYLYAVTKIAKIPFKMLFKGIKSLIFILFLTVGLNIFMVKGETLFQIGPLTATKEGVRYAFFMAIRLVLMVMGSGIMTLTTSPIRLTDGIEKILNPLRKIGVPSHEIAMMMTIALRFIPTLMDETDKIMKAQKARGANFEEGNLFKRAKALVPILIPLFINSFRRADELANAMEARLYRGGEGRTKLKELKYESRDFVAYAIVLSYFAFMILLNFIPFVK</sequence>
<proteinExistence type="inferred from homology"/>
<evidence type="ECO:0000313" key="10">
    <source>
        <dbReference type="EMBL" id="PVY95599.1"/>
    </source>
</evidence>
<evidence type="ECO:0000256" key="8">
    <source>
        <dbReference type="ARBA" id="ARBA00023136"/>
    </source>
</evidence>
<evidence type="ECO:0000256" key="6">
    <source>
        <dbReference type="ARBA" id="ARBA00022692"/>
    </source>
</evidence>
<accession>A0A2U1E7A8</accession>
<dbReference type="InterPro" id="IPR051611">
    <property type="entry name" value="ECF_transporter_component"/>
</dbReference>
<dbReference type="GO" id="GO:0022857">
    <property type="term" value="F:transmembrane transporter activity"/>
    <property type="evidence" value="ECO:0007669"/>
    <property type="project" value="UniProtKB-UniRule"/>
</dbReference>
<organism evidence="10 11">
    <name type="scientific">Ezakiella coagulans</name>
    <dbReference type="NCBI Taxonomy" id="46507"/>
    <lineage>
        <taxon>Bacteria</taxon>
        <taxon>Bacillati</taxon>
        <taxon>Bacillota</taxon>
        <taxon>Tissierellia</taxon>
        <taxon>Ezakiella</taxon>
    </lineage>
</organism>
<dbReference type="InterPro" id="IPR024919">
    <property type="entry name" value="EcfT"/>
</dbReference>
<comment type="subunit">
    <text evidence="9">Forms a stable energy-coupling factor (ECF) transporter complex composed of 2 membrane-embedded substrate-binding proteins (S component), 2 ATP-binding proteins (A component) and 2 transmembrane proteins (T component).</text>
</comment>